<dbReference type="PROSITE" id="PS00972">
    <property type="entry name" value="USP_1"/>
    <property type="match status" value="1"/>
</dbReference>
<dbReference type="InterPro" id="IPR028889">
    <property type="entry name" value="USP"/>
</dbReference>
<dbReference type="Pfam" id="PF06337">
    <property type="entry name" value="DUSP"/>
    <property type="match status" value="1"/>
</dbReference>
<dbReference type="OrthoDB" id="292964at2759"/>
<dbReference type="OMA" id="KQQHSPN"/>
<dbReference type="InterPro" id="IPR050185">
    <property type="entry name" value="Ub_carboxyl-term_hydrolase"/>
</dbReference>
<dbReference type="PANTHER" id="PTHR21646:SF97">
    <property type="entry name" value="UBIQUITIN CARBOXYL-TERMINAL HYDROLASE 1-RELATED"/>
    <property type="match status" value="1"/>
</dbReference>
<protein>
    <submittedName>
        <fullName evidence="3">Ubiquitin carboxy terminal hydrolase Ubp1</fullName>
    </submittedName>
</protein>
<gene>
    <name evidence="3" type="ORF">SOCG_03973</name>
</gene>
<organism evidence="3 4">
    <name type="scientific">Schizosaccharomyces octosporus (strain yFS286)</name>
    <name type="common">Fission yeast</name>
    <name type="synonym">Octosporomyces octosporus</name>
    <dbReference type="NCBI Taxonomy" id="483514"/>
    <lineage>
        <taxon>Eukaryota</taxon>
        <taxon>Fungi</taxon>
        <taxon>Dikarya</taxon>
        <taxon>Ascomycota</taxon>
        <taxon>Taphrinomycotina</taxon>
        <taxon>Schizosaccharomycetes</taxon>
        <taxon>Schizosaccharomycetales</taxon>
        <taxon>Schizosaccharomycetaceae</taxon>
        <taxon>Schizosaccharomyces</taxon>
    </lineage>
</organism>
<dbReference type="GO" id="GO:0016579">
    <property type="term" value="P:protein deubiquitination"/>
    <property type="evidence" value="ECO:0007669"/>
    <property type="project" value="InterPro"/>
</dbReference>
<dbReference type="SMART" id="SM00695">
    <property type="entry name" value="DUSP"/>
    <property type="match status" value="1"/>
</dbReference>
<accession>S9PSB7</accession>
<dbReference type="Pfam" id="PF00443">
    <property type="entry name" value="UCH"/>
    <property type="match status" value="1"/>
</dbReference>
<keyword evidence="3" id="KW-0378">Hydrolase</keyword>
<dbReference type="AlphaFoldDB" id="S9PSB7"/>
<sequence>MASIAAHIGKSRYSETWGDNFYETLSKDFVSTFEDDLDEWKNDDSAYLIEYEWFEAYKDFLNGESRHPGPIDQKKLLDKNHQLLPGLEESIDYTIISSSVWHKLAQWFGVHGLPIERKVILVGPEQNPQPFVNVYPIVFYTTFIYSDSIDKELSFLPPTSHQGPYKFHFSKTQTLKNLIEFIRVNFNIPVSTKYRLWHNARLLPSGRFIPISDARSLRETILLDDFADCMTMFEMNLEKGCLVVEVLNAQVQGWLMDSPQVINTKNMLVRGYCGMNNIGNTCYMNSALQCLFHTRELSEYFLYDRHKEEINFANPLGMKGKVALAYANLIKQANKNGIFGPSISPHTLKYIISEFNSSFAGYSQNDSQEFIAFFLDGLHEDLNRVIDKPYFDRPDLYTENRAQVQKVGDECWKMYAKRNDSVVVELFQGMYKSTLRCSACDLKSVVFDPFMYLTLPLPTVTKWRHTVNFVPMSENVSPVKFTIEIPSDYTVQEAQCYAILRLQQLGYRTESVKAMDIYDGKVYKCLEEHRKISKMIHSYDRLFMYETMREKIVTPVVHCKSLPQMPGSFQRCDPFGYPLQLSFSENYVTKKELYNRINKLYRTYTDISITPNMFQIYVQTLPFGLDVWNRLKDYENYEYTPVDEEGVYLSKQTIIMCIWNEDNQRKVFVKNNWYFDGQQYHLNSITLQDCLEEFSRPEQLSLEDSWYCPSCKDFRAATKQMEIWKLPRNLIIHLNRFSCTGRIRRLRKRRDYVSFPTVALDMKPYISPLRELKEKETESRSHTYELYAIDNHHGYMINSHYTSYVKDISSGSFLNYDDAYVEKIEDEAIITAAAYVLFFQEK</sequence>
<dbReference type="VEuPathDB" id="FungiDB:SOCG_03973"/>
<evidence type="ECO:0000259" key="2">
    <source>
        <dbReference type="PROSITE" id="PS51283"/>
    </source>
</evidence>
<dbReference type="InterPro" id="IPR001394">
    <property type="entry name" value="Peptidase_C19_UCH"/>
</dbReference>
<dbReference type="PROSITE" id="PS50235">
    <property type="entry name" value="USP_3"/>
    <property type="match status" value="1"/>
</dbReference>
<dbReference type="GeneID" id="25032940"/>
<dbReference type="Gene3D" id="3.90.70.10">
    <property type="entry name" value="Cysteine proteinases"/>
    <property type="match status" value="2"/>
</dbReference>
<evidence type="ECO:0000259" key="1">
    <source>
        <dbReference type="PROSITE" id="PS50235"/>
    </source>
</evidence>
<dbReference type="InterPro" id="IPR018200">
    <property type="entry name" value="USP_CS"/>
</dbReference>
<dbReference type="InterPro" id="IPR006615">
    <property type="entry name" value="Pept_C19_DUSP"/>
</dbReference>
<dbReference type="RefSeq" id="XP_013019336.1">
    <property type="nucleotide sequence ID" value="XM_013163882.1"/>
</dbReference>
<dbReference type="GO" id="GO:0004843">
    <property type="term" value="F:cysteine-type deubiquitinase activity"/>
    <property type="evidence" value="ECO:0007669"/>
    <property type="project" value="InterPro"/>
</dbReference>
<dbReference type="EMBL" id="KE503207">
    <property type="protein sequence ID" value="EPX72041.1"/>
    <property type="molecule type" value="Genomic_DNA"/>
</dbReference>
<dbReference type="Proteomes" id="UP000016088">
    <property type="component" value="Unassembled WGS sequence"/>
</dbReference>
<dbReference type="SUPFAM" id="SSF54001">
    <property type="entry name" value="Cysteine proteinases"/>
    <property type="match status" value="1"/>
</dbReference>
<proteinExistence type="predicted"/>
<dbReference type="Gene3D" id="3.30.2230.10">
    <property type="entry name" value="DUSP-like"/>
    <property type="match status" value="1"/>
</dbReference>
<dbReference type="PANTHER" id="PTHR21646">
    <property type="entry name" value="UBIQUITIN CARBOXYL-TERMINAL HYDROLASE"/>
    <property type="match status" value="1"/>
</dbReference>
<dbReference type="InterPro" id="IPR035927">
    <property type="entry name" value="DUSP-like_sf"/>
</dbReference>
<name>S9PSB7_SCHOY</name>
<feature type="domain" description="USP" evidence="1">
    <location>
        <begin position="273"/>
        <end position="842"/>
    </location>
</feature>
<dbReference type="PROSITE" id="PS51283">
    <property type="entry name" value="DUSP"/>
    <property type="match status" value="1"/>
</dbReference>
<evidence type="ECO:0000313" key="3">
    <source>
        <dbReference type="EMBL" id="EPX72041.1"/>
    </source>
</evidence>
<keyword evidence="4" id="KW-1185">Reference proteome</keyword>
<dbReference type="InterPro" id="IPR038765">
    <property type="entry name" value="Papain-like_cys_pep_sf"/>
</dbReference>
<reference evidence="3 4" key="1">
    <citation type="journal article" date="2011" name="Science">
        <title>Comparative functional genomics of the fission yeasts.</title>
        <authorList>
            <person name="Rhind N."/>
            <person name="Chen Z."/>
            <person name="Yassour M."/>
            <person name="Thompson D.A."/>
            <person name="Haas B.J."/>
            <person name="Habib N."/>
            <person name="Wapinski I."/>
            <person name="Roy S."/>
            <person name="Lin M.F."/>
            <person name="Heiman D.I."/>
            <person name="Young S.K."/>
            <person name="Furuya K."/>
            <person name="Guo Y."/>
            <person name="Pidoux A."/>
            <person name="Chen H.M."/>
            <person name="Robbertse B."/>
            <person name="Goldberg J.M."/>
            <person name="Aoki K."/>
            <person name="Bayne E.H."/>
            <person name="Berlin A.M."/>
            <person name="Desjardins C.A."/>
            <person name="Dobbs E."/>
            <person name="Dukaj L."/>
            <person name="Fan L."/>
            <person name="FitzGerald M.G."/>
            <person name="French C."/>
            <person name="Gujja S."/>
            <person name="Hansen K."/>
            <person name="Keifenheim D."/>
            <person name="Levin J.Z."/>
            <person name="Mosher R.A."/>
            <person name="Mueller C.A."/>
            <person name="Pfiffner J."/>
            <person name="Priest M."/>
            <person name="Russ C."/>
            <person name="Smialowska A."/>
            <person name="Swoboda P."/>
            <person name="Sykes S.M."/>
            <person name="Vaughn M."/>
            <person name="Vengrova S."/>
            <person name="Yoder R."/>
            <person name="Zeng Q."/>
            <person name="Allshire R."/>
            <person name="Baulcombe D."/>
            <person name="Birren B.W."/>
            <person name="Brown W."/>
            <person name="Ekwall K."/>
            <person name="Kellis M."/>
            <person name="Leatherwood J."/>
            <person name="Levin H."/>
            <person name="Margalit H."/>
            <person name="Martienssen R."/>
            <person name="Nieduszynski C.A."/>
            <person name="Spatafora J.W."/>
            <person name="Friedman N."/>
            <person name="Dalgaard J.Z."/>
            <person name="Baumann P."/>
            <person name="Niki H."/>
            <person name="Regev A."/>
            <person name="Nusbaum C."/>
        </authorList>
    </citation>
    <scope>NUCLEOTIDE SEQUENCE [LARGE SCALE GENOMIC DNA]</scope>
    <source>
        <strain evidence="4">yFS286</strain>
    </source>
</reference>
<dbReference type="eggNOG" id="KOG1870">
    <property type="taxonomic scope" value="Eukaryota"/>
</dbReference>
<evidence type="ECO:0000313" key="4">
    <source>
        <dbReference type="Proteomes" id="UP000016088"/>
    </source>
</evidence>
<dbReference type="SUPFAM" id="SSF143791">
    <property type="entry name" value="DUSP-like"/>
    <property type="match status" value="1"/>
</dbReference>
<dbReference type="HOGENOM" id="CLU_001060_7_1_1"/>
<feature type="domain" description="DUSP" evidence="2">
    <location>
        <begin position="20"/>
        <end position="120"/>
    </location>
</feature>